<reference evidence="1" key="2">
    <citation type="journal article" date="2021" name="Front. Microbiol.">
        <title>Comprehensive Comparative Genomics and Phenotyping of Methylobacterium Species.</title>
        <authorList>
            <person name="Alessa O."/>
            <person name="Ogura Y."/>
            <person name="Fujitani Y."/>
            <person name="Takami H."/>
            <person name="Hayashi T."/>
            <person name="Sahin N."/>
            <person name="Tani A."/>
        </authorList>
    </citation>
    <scope>NUCLEOTIDE SEQUENCE</scope>
    <source>
        <strain evidence="1">DSM 22415</strain>
    </source>
</reference>
<dbReference type="OrthoDB" id="57502at119045"/>
<evidence type="ECO:0000313" key="2">
    <source>
        <dbReference type="EMBL" id="VUF16108.1"/>
    </source>
</evidence>
<dbReference type="InterPro" id="IPR019289">
    <property type="entry name" value="Phage_tail_E/E"/>
</dbReference>
<name>A0A564G862_9HYPH</name>
<dbReference type="Proteomes" id="UP001055303">
    <property type="component" value="Unassembled WGS sequence"/>
</dbReference>
<sequence length="115" mass="12793">MEDEAQTVRDPMRIELSRSYEGLDGAFAELKFREPQARDFISSGLPVEMVPSEDGFDVRFKPEQMTRFLAKIAGRLPADIQMLSPNDWMAAAYACVPFFIPGARKPPSAPPSTSP</sequence>
<evidence type="ECO:0008006" key="5">
    <source>
        <dbReference type="Google" id="ProtNLM"/>
    </source>
</evidence>
<dbReference type="EMBL" id="BPQI01000245">
    <property type="protein sequence ID" value="GJD59714.1"/>
    <property type="molecule type" value="Genomic_DNA"/>
</dbReference>
<dbReference type="AlphaFoldDB" id="A0A564G862"/>
<dbReference type="Proteomes" id="UP000401717">
    <property type="component" value="Unassembled WGS sequence"/>
</dbReference>
<dbReference type="RefSeq" id="WP_144769301.1">
    <property type="nucleotide sequence ID" value="NZ_BPQI01000245.1"/>
</dbReference>
<reference evidence="1" key="3">
    <citation type="submission" date="2021-08" db="EMBL/GenBank/DDBJ databases">
        <authorList>
            <person name="Tani A."/>
            <person name="Ola A."/>
            <person name="Ogura Y."/>
            <person name="Katsura K."/>
            <person name="Hayashi T."/>
        </authorList>
    </citation>
    <scope>NUCLEOTIDE SEQUENCE</scope>
    <source>
        <strain evidence="1">DSM 22415</strain>
    </source>
</reference>
<evidence type="ECO:0000313" key="1">
    <source>
        <dbReference type="EMBL" id="GJD59714.1"/>
    </source>
</evidence>
<accession>A0A564G862</accession>
<gene>
    <name evidence="1" type="ORF">IFDJLNFL_5645</name>
    <name evidence="2" type="ORF">MTDSW087_05859</name>
</gene>
<proteinExistence type="predicted"/>
<protein>
    <recommendedName>
        <fullName evidence="5">Phage tail assembly protein</fullName>
    </recommendedName>
</protein>
<evidence type="ECO:0000313" key="4">
    <source>
        <dbReference type="Proteomes" id="UP001055303"/>
    </source>
</evidence>
<keyword evidence="4" id="KW-1185">Reference proteome</keyword>
<reference evidence="2 3" key="1">
    <citation type="submission" date="2019-06" db="EMBL/GenBank/DDBJ databases">
        <authorList>
            <person name="Rodrigo-Torres L."/>
            <person name="Arahal R. D."/>
            <person name="Lucena T."/>
        </authorList>
    </citation>
    <scope>NUCLEOTIDE SEQUENCE [LARGE SCALE GENOMIC DNA]</scope>
    <source>
        <strain evidence="2 3">SW08-7</strain>
    </source>
</reference>
<evidence type="ECO:0000313" key="3">
    <source>
        <dbReference type="Proteomes" id="UP000401717"/>
    </source>
</evidence>
<dbReference type="EMBL" id="CABFVH010000096">
    <property type="protein sequence ID" value="VUF16108.1"/>
    <property type="molecule type" value="Genomic_DNA"/>
</dbReference>
<organism evidence="2 3">
    <name type="scientific">Methylobacterium dankookense</name>
    <dbReference type="NCBI Taxonomy" id="560405"/>
    <lineage>
        <taxon>Bacteria</taxon>
        <taxon>Pseudomonadati</taxon>
        <taxon>Pseudomonadota</taxon>
        <taxon>Alphaproteobacteria</taxon>
        <taxon>Hyphomicrobiales</taxon>
        <taxon>Methylobacteriaceae</taxon>
        <taxon>Methylobacterium</taxon>
    </lineage>
</organism>
<dbReference type="Pfam" id="PF10109">
    <property type="entry name" value="Phage_TAC_7"/>
    <property type="match status" value="1"/>
</dbReference>